<evidence type="ECO:0000256" key="1">
    <source>
        <dbReference type="SAM" id="MobiDB-lite"/>
    </source>
</evidence>
<evidence type="ECO:0000313" key="4">
    <source>
        <dbReference type="EMBL" id="HGY95291.1"/>
    </source>
</evidence>
<dbReference type="EMBL" id="DTKL01000072">
    <property type="protein sequence ID" value="HGY95291.1"/>
    <property type="molecule type" value="Genomic_DNA"/>
</dbReference>
<feature type="chain" id="PRO_5030842346" evidence="2">
    <location>
        <begin position="26"/>
        <end position="580"/>
    </location>
</feature>
<name>A0A7V4XUE5_9BACT</name>
<feature type="region of interest" description="Disordered" evidence="1">
    <location>
        <begin position="28"/>
        <end position="71"/>
    </location>
</feature>
<accession>A0A7V4XUE5</accession>
<feature type="domain" description="GWxTD" evidence="3">
    <location>
        <begin position="82"/>
        <end position="171"/>
    </location>
</feature>
<dbReference type="InterPro" id="IPR030959">
    <property type="entry name" value="GWxTD_dom"/>
</dbReference>
<protein>
    <submittedName>
        <fullName evidence="4">GWxTD domain-containing protein</fullName>
    </submittedName>
</protein>
<evidence type="ECO:0000256" key="2">
    <source>
        <dbReference type="SAM" id="SignalP"/>
    </source>
</evidence>
<feature type="compositionally biased region" description="Low complexity" evidence="1">
    <location>
        <begin position="36"/>
        <end position="51"/>
    </location>
</feature>
<organism evidence="4">
    <name type="scientific">Acidobacterium capsulatum</name>
    <dbReference type="NCBI Taxonomy" id="33075"/>
    <lineage>
        <taxon>Bacteria</taxon>
        <taxon>Pseudomonadati</taxon>
        <taxon>Acidobacteriota</taxon>
        <taxon>Terriglobia</taxon>
        <taxon>Terriglobales</taxon>
        <taxon>Acidobacteriaceae</taxon>
        <taxon>Acidobacterium</taxon>
    </lineage>
</organism>
<feature type="signal peptide" evidence="2">
    <location>
        <begin position="1"/>
        <end position="25"/>
    </location>
</feature>
<gene>
    <name evidence="4" type="ORF">ENW50_11495</name>
</gene>
<comment type="caution">
    <text evidence="4">The sequence shown here is derived from an EMBL/GenBank/DDBJ whole genome shotgun (WGS) entry which is preliminary data.</text>
</comment>
<reference evidence="4" key="1">
    <citation type="journal article" date="2020" name="mSystems">
        <title>Genome- and Community-Level Interaction Insights into Carbon Utilization and Element Cycling Functions of Hydrothermarchaeota in Hydrothermal Sediment.</title>
        <authorList>
            <person name="Zhou Z."/>
            <person name="Liu Y."/>
            <person name="Xu W."/>
            <person name="Pan J."/>
            <person name="Luo Z.H."/>
            <person name="Li M."/>
        </authorList>
    </citation>
    <scope>NUCLEOTIDE SEQUENCE [LARGE SCALE GENOMIC DNA]</scope>
    <source>
        <strain evidence="4">SpSt-855</strain>
    </source>
</reference>
<sequence>MSQYRISMLLLATLAGASFAPCLYAQPSHRDRDRNQAQSTQDASQNSQDDQNPLKRQLPDSVRRKQEKEYRQELKGPYKKWLNETVRWIITDKERRAFKALTNDEERDAFIENFWARRNPDPGSPYNSYREEIYRRIAYANSHFSDGEPGWMTDRGMIYIKYGKPDSIESHPSGGTYNRPIAEGGGQTDTYPFEDWHYRYIAGIGENINIEFVDQCMCGNYVMTIDRAAKDALLHVPGAGETLYEQMGMAKKADRFRGGLEQLGPGPMSAENGSKEFDRLEQYAKLEAPPVVKFKDLQSFITTHKVLSGPFFPFDVQTDFVKITDSTVLVPITLQIKQGDITFKTTNGVSKGLVDIFGQVSTITDKVVTTFEDTVEVEEPSELLPQTLNHSSLYWKALPLRPGRYRVDIAIKDVNNPDHVGTWAQAITVPEYNDNSLATSSLILADKMERVPDKDIGTGAFTIGSTFIRPRVMARASMPASFHRTQNLNFWMQVYNLGINEKTKRNNATINYQIIDAKTNKVLLDTSQKSADISSNSDELTLEKRLPLASLQPGKYKVKITVHDAISGQEIAQSAPFVVD</sequence>
<dbReference type="Pfam" id="PF20094">
    <property type="entry name" value="GWxTD_dom"/>
    <property type="match status" value="1"/>
</dbReference>
<evidence type="ECO:0000259" key="3">
    <source>
        <dbReference type="Pfam" id="PF20094"/>
    </source>
</evidence>
<feature type="compositionally biased region" description="Basic and acidic residues" evidence="1">
    <location>
        <begin position="57"/>
        <end position="71"/>
    </location>
</feature>
<dbReference type="AlphaFoldDB" id="A0A7V4XUE5"/>
<keyword evidence="2" id="KW-0732">Signal</keyword>
<dbReference type="NCBIfam" id="TIGR04514">
    <property type="entry name" value="GWxTD_dom"/>
    <property type="match status" value="1"/>
</dbReference>
<proteinExistence type="predicted"/>